<evidence type="ECO:0000313" key="2">
    <source>
        <dbReference type="Proteomes" id="UP000199470"/>
    </source>
</evidence>
<sequence length="390" mass="43681">MTAHIAPAFYQPLIVPADRLIRAPLSGWRRKVLQDLLPAVRARAVDELPQQLNLLALQEAYRGNLDAARQLCDAQIRFWQAQAAAGQPQQLLNVIQPWINLIRLERWQERTGEAAALYQQLAPQRAHEQGELQRRYGIGATLAELCAMDRLGNAAVTLQNAYWQEYPRLLLKCGMHQELNYLLQDAQALPLGPYLKAAQLEMQLSYQSKIGLHRNSLAALEKMMLGPHSPYWLQFKVLEVYLAFQAEMVNAPARAEHLFQALTSGRTLNCQAQDLYFLAHAAQVFRQLHLGGHEIGCLDMVEAMAAKLGDEVFQCHARQRLAELGQMPHEQVLDEFQHSAYVQVRSSLGLRPDDDAAGRAAGLLRAVEQLAALDYDGCARALALVCGAER</sequence>
<accession>A0A1I4KAP1</accession>
<reference evidence="1 2" key="1">
    <citation type="submission" date="2016-10" db="EMBL/GenBank/DDBJ databases">
        <authorList>
            <person name="de Groot N.N."/>
        </authorList>
    </citation>
    <scope>NUCLEOTIDE SEQUENCE [LARGE SCALE GENOMIC DNA]</scope>
    <source>
        <strain evidence="1 2">ATCC 43154</strain>
    </source>
</reference>
<protein>
    <submittedName>
        <fullName evidence="1">Uncharacterized protein</fullName>
    </submittedName>
</protein>
<dbReference type="AlphaFoldDB" id="A0A1I4KAP1"/>
<proteinExistence type="predicted"/>
<gene>
    <name evidence="1" type="ORF">SAMN02982985_01394</name>
</gene>
<evidence type="ECO:0000313" key="1">
    <source>
        <dbReference type="EMBL" id="SFL75895.1"/>
    </source>
</evidence>
<dbReference type="EMBL" id="FOTW01000007">
    <property type="protein sequence ID" value="SFL75895.1"/>
    <property type="molecule type" value="Genomic_DNA"/>
</dbReference>
<organism evidence="1 2">
    <name type="scientific">Rugamonas rubra</name>
    <dbReference type="NCBI Taxonomy" id="758825"/>
    <lineage>
        <taxon>Bacteria</taxon>
        <taxon>Pseudomonadati</taxon>
        <taxon>Pseudomonadota</taxon>
        <taxon>Betaproteobacteria</taxon>
        <taxon>Burkholderiales</taxon>
        <taxon>Oxalobacteraceae</taxon>
        <taxon>Telluria group</taxon>
        <taxon>Rugamonas</taxon>
    </lineage>
</organism>
<dbReference type="RefSeq" id="WP_093385531.1">
    <property type="nucleotide sequence ID" value="NZ_FOTW01000007.1"/>
</dbReference>
<dbReference type="OrthoDB" id="9830369at2"/>
<name>A0A1I4KAP1_9BURK</name>
<keyword evidence="2" id="KW-1185">Reference proteome</keyword>
<dbReference type="Proteomes" id="UP000199470">
    <property type="component" value="Unassembled WGS sequence"/>
</dbReference>